<evidence type="ECO:0000313" key="1">
    <source>
        <dbReference type="EMBL" id="CAL1261565.1"/>
    </source>
</evidence>
<organism evidence="1 2">
    <name type="scientific">Larinioides sclopetarius</name>
    <dbReference type="NCBI Taxonomy" id="280406"/>
    <lineage>
        <taxon>Eukaryota</taxon>
        <taxon>Metazoa</taxon>
        <taxon>Ecdysozoa</taxon>
        <taxon>Arthropoda</taxon>
        <taxon>Chelicerata</taxon>
        <taxon>Arachnida</taxon>
        <taxon>Araneae</taxon>
        <taxon>Araneomorphae</taxon>
        <taxon>Entelegynae</taxon>
        <taxon>Araneoidea</taxon>
        <taxon>Araneidae</taxon>
        <taxon>Larinioides</taxon>
    </lineage>
</organism>
<evidence type="ECO:0000313" key="2">
    <source>
        <dbReference type="Proteomes" id="UP001497382"/>
    </source>
</evidence>
<reference evidence="1 2" key="1">
    <citation type="submission" date="2024-04" db="EMBL/GenBank/DDBJ databases">
        <authorList>
            <person name="Rising A."/>
            <person name="Reimegard J."/>
            <person name="Sonavane S."/>
            <person name="Akerstrom W."/>
            <person name="Nylinder S."/>
            <person name="Hedman E."/>
            <person name="Kallberg Y."/>
        </authorList>
    </citation>
    <scope>NUCLEOTIDE SEQUENCE [LARGE SCALE GENOMIC DNA]</scope>
</reference>
<name>A0AAV1YTA4_9ARAC</name>
<protein>
    <submittedName>
        <fullName evidence="1">Uncharacterized protein</fullName>
    </submittedName>
</protein>
<accession>A0AAV1YTA4</accession>
<proteinExistence type="predicted"/>
<comment type="caution">
    <text evidence="1">The sequence shown here is derived from an EMBL/GenBank/DDBJ whole genome shotgun (WGS) entry which is preliminary data.</text>
</comment>
<gene>
    <name evidence="1" type="ORF">LARSCL_LOCUS471</name>
</gene>
<dbReference type="EMBL" id="CAXIEN010000002">
    <property type="protein sequence ID" value="CAL1261565.1"/>
    <property type="molecule type" value="Genomic_DNA"/>
</dbReference>
<sequence>MAGEVLLEWTSWWIKNFLVREEHLQIMLVERKRTRKHTVLWAPSDASQGLIVRS</sequence>
<keyword evidence="2" id="KW-1185">Reference proteome</keyword>
<dbReference type="AlphaFoldDB" id="A0AAV1YTA4"/>
<dbReference type="Proteomes" id="UP001497382">
    <property type="component" value="Unassembled WGS sequence"/>
</dbReference>